<dbReference type="Pfam" id="PF03466">
    <property type="entry name" value="LysR_substrate"/>
    <property type="match status" value="1"/>
</dbReference>
<comment type="similarity">
    <text evidence="1">Belongs to the LysR transcriptional regulatory family.</text>
</comment>
<evidence type="ECO:0000259" key="5">
    <source>
        <dbReference type="PROSITE" id="PS50931"/>
    </source>
</evidence>
<dbReference type="GO" id="GO:0003700">
    <property type="term" value="F:DNA-binding transcription factor activity"/>
    <property type="evidence" value="ECO:0007669"/>
    <property type="project" value="InterPro"/>
</dbReference>
<dbReference type="Gene3D" id="3.40.190.10">
    <property type="entry name" value="Periplasmic binding protein-like II"/>
    <property type="match status" value="2"/>
</dbReference>
<evidence type="ECO:0000256" key="1">
    <source>
        <dbReference type="ARBA" id="ARBA00009437"/>
    </source>
</evidence>
<sequence length="309" mass="33963">MNSSVKLINIGSRQLQAFLEICRCGSFAAAAERIHLSPSGVSMLVKELERQLGVRLFERTTRAVALTDAGRLLQPYAERVVMELRQLGVALQGSTLASRSTLTIAATPVIATCLLPKVVAEFARKHPEVRIQVMDGSLDSVRQAVLEGHANMGMAFFVKPAAGLLRESVCRFRLMSISPGERRRSTHIQNRTWKSLDGLPMIALPISNPIQALIDKHLPSVKASQEERAEMNFLGTMIAMVEAGLGNAVVPSFMMEECQQHGLNIAMLTEPAVHLNMYVALRRGADRQLAETHFIEALKMHIAMSDDLA</sequence>
<dbReference type="AlphaFoldDB" id="A0A096HL53"/>
<keyword evidence="2" id="KW-0805">Transcription regulation</keyword>
<evidence type="ECO:0000256" key="4">
    <source>
        <dbReference type="ARBA" id="ARBA00023163"/>
    </source>
</evidence>
<dbReference type="SUPFAM" id="SSF46785">
    <property type="entry name" value="Winged helix' DNA-binding domain"/>
    <property type="match status" value="1"/>
</dbReference>
<dbReference type="SUPFAM" id="SSF53850">
    <property type="entry name" value="Periplasmic binding protein-like II"/>
    <property type="match status" value="1"/>
</dbReference>
<dbReference type="Gene3D" id="1.10.10.10">
    <property type="entry name" value="Winged helix-like DNA-binding domain superfamily/Winged helix DNA-binding domain"/>
    <property type="match status" value="1"/>
</dbReference>
<gene>
    <name evidence="6" type="ORF">P353_13195</name>
</gene>
<dbReference type="InterPro" id="IPR005119">
    <property type="entry name" value="LysR_subst-bd"/>
</dbReference>
<dbReference type="InterPro" id="IPR036390">
    <property type="entry name" value="WH_DNA-bd_sf"/>
</dbReference>
<comment type="caution">
    <text evidence="6">The sequence shown here is derived from an EMBL/GenBank/DDBJ whole genome shotgun (WGS) entry which is preliminary data.</text>
</comment>
<name>A0A096HL53_COMTE</name>
<evidence type="ECO:0000256" key="3">
    <source>
        <dbReference type="ARBA" id="ARBA00023125"/>
    </source>
</evidence>
<evidence type="ECO:0000313" key="6">
    <source>
        <dbReference type="EMBL" id="KGH29612.1"/>
    </source>
</evidence>
<evidence type="ECO:0000256" key="2">
    <source>
        <dbReference type="ARBA" id="ARBA00023015"/>
    </source>
</evidence>
<dbReference type="PANTHER" id="PTHR30419">
    <property type="entry name" value="HTH-TYPE TRANSCRIPTIONAL REGULATOR YBHD"/>
    <property type="match status" value="1"/>
</dbReference>
<keyword evidence="4" id="KW-0804">Transcription</keyword>
<dbReference type="GO" id="GO:0005829">
    <property type="term" value="C:cytosol"/>
    <property type="evidence" value="ECO:0007669"/>
    <property type="project" value="TreeGrafter"/>
</dbReference>
<dbReference type="PANTHER" id="PTHR30419:SF8">
    <property type="entry name" value="NITROGEN ASSIMILATION TRANSCRIPTIONAL ACTIVATOR-RELATED"/>
    <property type="match status" value="1"/>
</dbReference>
<dbReference type="FunFam" id="1.10.10.10:FF:000001">
    <property type="entry name" value="LysR family transcriptional regulator"/>
    <property type="match status" value="1"/>
</dbReference>
<dbReference type="Pfam" id="PF00126">
    <property type="entry name" value="HTH_1"/>
    <property type="match status" value="1"/>
</dbReference>
<dbReference type="InterPro" id="IPR000847">
    <property type="entry name" value="LysR_HTH_N"/>
</dbReference>
<dbReference type="Proteomes" id="UP000029553">
    <property type="component" value="Unassembled WGS sequence"/>
</dbReference>
<keyword evidence="3" id="KW-0238">DNA-binding</keyword>
<accession>A0A096HL53</accession>
<dbReference type="PROSITE" id="PS50931">
    <property type="entry name" value="HTH_LYSR"/>
    <property type="match status" value="1"/>
</dbReference>
<protein>
    <submittedName>
        <fullName evidence="6">LysR family transcriptional regulator</fullName>
    </submittedName>
</protein>
<dbReference type="RefSeq" id="WP_080750532.1">
    <property type="nucleotide sequence ID" value="NZ_AWOR01000046.1"/>
</dbReference>
<dbReference type="InterPro" id="IPR050950">
    <property type="entry name" value="HTH-type_LysR_regulators"/>
</dbReference>
<feature type="domain" description="HTH lysR-type" evidence="5">
    <location>
        <begin position="10"/>
        <end position="67"/>
    </location>
</feature>
<proteinExistence type="inferred from homology"/>
<dbReference type="GO" id="GO:0003677">
    <property type="term" value="F:DNA binding"/>
    <property type="evidence" value="ECO:0007669"/>
    <property type="project" value="UniProtKB-KW"/>
</dbReference>
<dbReference type="PRINTS" id="PR00039">
    <property type="entry name" value="HTHLYSR"/>
</dbReference>
<dbReference type="InterPro" id="IPR036388">
    <property type="entry name" value="WH-like_DNA-bd_sf"/>
</dbReference>
<reference evidence="6 7" key="1">
    <citation type="submission" date="2013-09" db="EMBL/GenBank/DDBJ databases">
        <title>High correlation between genotypes and phenotypes of environmental bacteria Comamonas testosteroni strains.</title>
        <authorList>
            <person name="Liu L."/>
            <person name="Zhu W."/>
            <person name="Xia X."/>
            <person name="Xu B."/>
            <person name="Luo M."/>
            <person name="Wang G."/>
        </authorList>
    </citation>
    <scope>NUCLEOTIDE SEQUENCE [LARGE SCALE GENOMIC DNA]</scope>
    <source>
        <strain evidence="6 7">JL40</strain>
    </source>
</reference>
<dbReference type="EMBL" id="AWOR01000046">
    <property type="protein sequence ID" value="KGH29612.1"/>
    <property type="molecule type" value="Genomic_DNA"/>
</dbReference>
<evidence type="ECO:0000313" key="7">
    <source>
        <dbReference type="Proteomes" id="UP000029553"/>
    </source>
</evidence>
<organism evidence="6 7">
    <name type="scientific">Comamonas testosteroni</name>
    <name type="common">Pseudomonas testosteroni</name>
    <dbReference type="NCBI Taxonomy" id="285"/>
    <lineage>
        <taxon>Bacteria</taxon>
        <taxon>Pseudomonadati</taxon>
        <taxon>Pseudomonadota</taxon>
        <taxon>Betaproteobacteria</taxon>
        <taxon>Burkholderiales</taxon>
        <taxon>Comamonadaceae</taxon>
        <taxon>Comamonas</taxon>
    </lineage>
</organism>